<dbReference type="Proteomes" id="UP000240010">
    <property type="component" value="Unassembled WGS sequence"/>
</dbReference>
<name>A0A2S6HAG8_9GAMM</name>
<dbReference type="RefSeq" id="WP_104429823.1">
    <property type="nucleotide sequence ID" value="NZ_PTIZ01000009.1"/>
</dbReference>
<keyword evidence="1" id="KW-1133">Transmembrane helix</keyword>
<gene>
    <name evidence="2" type="ORF">B0F87_109130</name>
</gene>
<keyword evidence="1" id="KW-0812">Transmembrane</keyword>
<evidence type="ECO:0000313" key="2">
    <source>
        <dbReference type="EMBL" id="PPK74484.1"/>
    </source>
</evidence>
<reference evidence="2 3" key="1">
    <citation type="submission" date="2018-02" db="EMBL/GenBank/DDBJ databases">
        <title>Subsurface microbial communities from deep shales in Ohio and West Virginia, USA.</title>
        <authorList>
            <person name="Wrighton K."/>
        </authorList>
    </citation>
    <scope>NUCLEOTIDE SEQUENCE [LARGE SCALE GENOMIC DNA]</scope>
    <source>
        <strain evidence="2 3">OWC-DMM</strain>
    </source>
</reference>
<evidence type="ECO:0000256" key="1">
    <source>
        <dbReference type="SAM" id="Phobius"/>
    </source>
</evidence>
<evidence type="ECO:0000313" key="3">
    <source>
        <dbReference type="Proteomes" id="UP000240010"/>
    </source>
</evidence>
<comment type="caution">
    <text evidence="2">The sequence shown here is derived from an EMBL/GenBank/DDBJ whole genome shotgun (WGS) entry which is preliminary data.</text>
</comment>
<proteinExistence type="predicted"/>
<organism evidence="2 3">
    <name type="scientific">Methylobacter tundripaludum</name>
    <dbReference type="NCBI Taxonomy" id="173365"/>
    <lineage>
        <taxon>Bacteria</taxon>
        <taxon>Pseudomonadati</taxon>
        <taxon>Pseudomonadota</taxon>
        <taxon>Gammaproteobacteria</taxon>
        <taxon>Methylococcales</taxon>
        <taxon>Methylococcaceae</taxon>
        <taxon>Methylobacter</taxon>
    </lineage>
</organism>
<accession>A0A2S6HAG8</accession>
<sequence>MNCPKCLNELRVQSEICPHCGIVFEKYLKYHPEQSDRQDVQPPIVTLYEDDEAQPLTQFLFHETQQTTLADFIGRALILAGLIIWSWQLMSPSIESNAVGNSFLHLVNLPFHEAGHIIFRPFGAFITSLGGTLGQLLMPSICMGVLLVKTRDPFGASVALWWVGENFLDIAPYMNDARAGQLPLLGGNFGHSAPYGFHDWQYLLTESGLLQYDHFLAKAVFAIGSAIMVLSLLWGGLLLVKRYKGINRPC</sequence>
<protein>
    <submittedName>
        <fullName evidence="2">Uncharacterized protein</fullName>
    </submittedName>
</protein>
<dbReference type="AlphaFoldDB" id="A0A2S6HAG8"/>
<feature type="transmembrane region" description="Helical" evidence="1">
    <location>
        <begin position="219"/>
        <end position="240"/>
    </location>
</feature>
<dbReference type="EMBL" id="PTIZ01000009">
    <property type="protein sequence ID" value="PPK74484.1"/>
    <property type="molecule type" value="Genomic_DNA"/>
</dbReference>
<keyword evidence="1" id="KW-0472">Membrane</keyword>